<name>A0ACB9BCK1_ARCLA</name>
<comment type="caution">
    <text evidence="1">The sequence shown here is derived from an EMBL/GenBank/DDBJ whole genome shotgun (WGS) entry which is preliminary data.</text>
</comment>
<evidence type="ECO:0000313" key="1">
    <source>
        <dbReference type="EMBL" id="KAI3720109.1"/>
    </source>
</evidence>
<protein>
    <submittedName>
        <fullName evidence="1">Uncharacterized protein</fullName>
    </submittedName>
</protein>
<reference evidence="2" key="1">
    <citation type="journal article" date="2022" name="Mol. Ecol. Resour.">
        <title>The genomes of chicory, endive, great burdock and yacon provide insights into Asteraceae palaeo-polyploidization history and plant inulin production.</title>
        <authorList>
            <person name="Fan W."/>
            <person name="Wang S."/>
            <person name="Wang H."/>
            <person name="Wang A."/>
            <person name="Jiang F."/>
            <person name="Liu H."/>
            <person name="Zhao H."/>
            <person name="Xu D."/>
            <person name="Zhang Y."/>
        </authorList>
    </citation>
    <scope>NUCLEOTIDE SEQUENCE [LARGE SCALE GENOMIC DNA]</scope>
    <source>
        <strain evidence="2">cv. Niubang</strain>
    </source>
</reference>
<proteinExistence type="predicted"/>
<accession>A0ACB9BCK1</accession>
<dbReference type="EMBL" id="CM042052">
    <property type="protein sequence ID" value="KAI3720109.1"/>
    <property type="molecule type" value="Genomic_DNA"/>
</dbReference>
<organism evidence="1 2">
    <name type="scientific">Arctium lappa</name>
    <name type="common">Greater burdock</name>
    <name type="synonym">Lappa major</name>
    <dbReference type="NCBI Taxonomy" id="4217"/>
    <lineage>
        <taxon>Eukaryota</taxon>
        <taxon>Viridiplantae</taxon>
        <taxon>Streptophyta</taxon>
        <taxon>Embryophyta</taxon>
        <taxon>Tracheophyta</taxon>
        <taxon>Spermatophyta</taxon>
        <taxon>Magnoliopsida</taxon>
        <taxon>eudicotyledons</taxon>
        <taxon>Gunneridae</taxon>
        <taxon>Pentapetalae</taxon>
        <taxon>asterids</taxon>
        <taxon>campanulids</taxon>
        <taxon>Asterales</taxon>
        <taxon>Asteraceae</taxon>
        <taxon>Carduoideae</taxon>
        <taxon>Cardueae</taxon>
        <taxon>Arctiinae</taxon>
        <taxon>Arctium</taxon>
    </lineage>
</organism>
<keyword evidence="2" id="KW-1185">Reference proteome</keyword>
<sequence length="84" mass="9785">MPHPHLTCTFIHPIFNILPLSLSLYIYIHFIHIHCLSITPFTQSLTPFSLYLHGHTLSLSLSIHCFFLLISSITRSNYRHWPAN</sequence>
<gene>
    <name evidence="1" type="ORF">L6452_21019</name>
</gene>
<evidence type="ECO:0000313" key="2">
    <source>
        <dbReference type="Proteomes" id="UP001055879"/>
    </source>
</evidence>
<dbReference type="Proteomes" id="UP001055879">
    <property type="component" value="Linkage Group LG06"/>
</dbReference>
<reference evidence="1 2" key="2">
    <citation type="journal article" date="2022" name="Mol. Ecol. Resour.">
        <title>The genomes of chicory, endive, great burdock and yacon provide insights into Asteraceae paleo-polyploidization history and plant inulin production.</title>
        <authorList>
            <person name="Fan W."/>
            <person name="Wang S."/>
            <person name="Wang H."/>
            <person name="Wang A."/>
            <person name="Jiang F."/>
            <person name="Liu H."/>
            <person name="Zhao H."/>
            <person name="Xu D."/>
            <person name="Zhang Y."/>
        </authorList>
    </citation>
    <scope>NUCLEOTIDE SEQUENCE [LARGE SCALE GENOMIC DNA]</scope>
    <source>
        <strain evidence="2">cv. Niubang</strain>
    </source>
</reference>